<sequence length="503" mass="56418">MELLDEGLSSLRGTTLLGLVVTIAISWFFISTFKAWHRLSHVPGPFIASFSSLWIVKQLLKARTAPALLGLQEHGRLVRVGPNYLLTDDPETLRQISTARSQYNRDEWWVSLSLTPGSSNLATILEAEPHDKVKAKMAAAYAGRDNMDMEKRVEAKIAHLKDVLHQRYLSEGENLIPMDLARVAYYFTLDVITDLAYGEAFGFLDAEGDLYNYTSSLDQLLLVTGLFAEIPLLRKLSNTFVGAAFKPKFSDKSGMGRLMRIARDIIEKRFESGEQNHGDMLGSFMRHGIEKGPAIAEVPLQLVAGAETSSTVIRSTMCYLMTSPRTYQKLKDHIQDAIQAGVASSPITVEEAKKLPLLQAVIAEGIRMRPPAPYGHYKSVPPGGDTINGLFIPEGTAVGHNSFSMMRRKDIFGADVEVFRPDRWLECSDAQRQQMDRTIDIHFGGGRWMCAGKMVAYTELHKIYFELLRDFDFQLVNPSTPFKEDSYVLWRQTDMNVRVSKGI</sequence>
<keyword evidence="6" id="KW-0408">Iron</keyword>
<comment type="caution">
    <text evidence="9">The sequence shown here is derived from an EMBL/GenBank/DDBJ whole genome shotgun (WGS) entry which is preliminary data.</text>
</comment>
<evidence type="ECO:0008006" key="11">
    <source>
        <dbReference type="Google" id="ProtNLM"/>
    </source>
</evidence>
<dbReference type="Pfam" id="PF00067">
    <property type="entry name" value="p450"/>
    <property type="match status" value="1"/>
</dbReference>
<keyword evidence="4" id="KW-0479">Metal-binding</keyword>
<dbReference type="PRINTS" id="PR00385">
    <property type="entry name" value="P450"/>
</dbReference>
<evidence type="ECO:0000256" key="8">
    <source>
        <dbReference type="SAM" id="Phobius"/>
    </source>
</evidence>
<evidence type="ECO:0000256" key="5">
    <source>
        <dbReference type="ARBA" id="ARBA00023002"/>
    </source>
</evidence>
<keyword evidence="8" id="KW-1133">Transmembrane helix</keyword>
<feature type="transmembrane region" description="Helical" evidence="8">
    <location>
        <begin position="12"/>
        <end position="30"/>
    </location>
</feature>
<keyword evidence="10" id="KW-1185">Reference proteome</keyword>
<name>A0ABR4E063_9PEZI</name>
<comment type="similarity">
    <text evidence="2">Belongs to the cytochrome P450 family.</text>
</comment>
<dbReference type="PANTHER" id="PTHR24305">
    <property type="entry name" value="CYTOCHROME P450"/>
    <property type="match status" value="1"/>
</dbReference>
<accession>A0ABR4E063</accession>
<evidence type="ECO:0000256" key="7">
    <source>
        <dbReference type="ARBA" id="ARBA00023033"/>
    </source>
</evidence>
<dbReference type="PANTHER" id="PTHR24305:SF77">
    <property type="entry name" value="CYTOCHROME P450 MONOOXYGENASE"/>
    <property type="match status" value="1"/>
</dbReference>
<evidence type="ECO:0000313" key="9">
    <source>
        <dbReference type="EMBL" id="KAL2275794.1"/>
    </source>
</evidence>
<keyword evidence="8" id="KW-0472">Membrane</keyword>
<reference evidence="9 10" key="1">
    <citation type="submission" date="2024-03" db="EMBL/GenBank/DDBJ databases">
        <title>A high-quality draft genome sequence of Diaporthe vaccinii, a causative agent of upright dieback and viscid rot disease in cranberry plants.</title>
        <authorList>
            <person name="Sarrasin M."/>
            <person name="Lang B.F."/>
            <person name="Burger G."/>
        </authorList>
    </citation>
    <scope>NUCLEOTIDE SEQUENCE [LARGE SCALE GENOMIC DNA]</scope>
    <source>
        <strain evidence="9 10">IS7</strain>
    </source>
</reference>
<evidence type="ECO:0000256" key="4">
    <source>
        <dbReference type="ARBA" id="ARBA00022723"/>
    </source>
</evidence>
<evidence type="ECO:0000256" key="3">
    <source>
        <dbReference type="ARBA" id="ARBA00022617"/>
    </source>
</evidence>
<organism evidence="9 10">
    <name type="scientific">Diaporthe vaccinii</name>
    <dbReference type="NCBI Taxonomy" id="105482"/>
    <lineage>
        <taxon>Eukaryota</taxon>
        <taxon>Fungi</taxon>
        <taxon>Dikarya</taxon>
        <taxon>Ascomycota</taxon>
        <taxon>Pezizomycotina</taxon>
        <taxon>Sordariomycetes</taxon>
        <taxon>Sordariomycetidae</taxon>
        <taxon>Diaporthales</taxon>
        <taxon>Diaporthaceae</taxon>
        <taxon>Diaporthe</taxon>
        <taxon>Diaporthe eres species complex</taxon>
    </lineage>
</organism>
<dbReference type="InterPro" id="IPR002401">
    <property type="entry name" value="Cyt_P450_E_grp-I"/>
</dbReference>
<dbReference type="InterPro" id="IPR050121">
    <property type="entry name" value="Cytochrome_P450_monoxygenase"/>
</dbReference>
<keyword evidence="7" id="KW-0503">Monooxygenase</keyword>
<protein>
    <recommendedName>
        <fullName evidence="11">Cytochrome P450</fullName>
    </recommendedName>
</protein>
<keyword evidence="3" id="KW-0349">Heme</keyword>
<dbReference type="Proteomes" id="UP001600888">
    <property type="component" value="Unassembled WGS sequence"/>
</dbReference>
<comment type="cofactor">
    <cofactor evidence="1">
        <name>heme</name>
        <dbReference type="ChEBI" id="CHEBI:30413"/>
    </cofactor>
</comment>
<keyword evidence="8" id="KW-0812">Transmembrane</keyword>
<dbReference type="Gene3D" id="1.10.630.10">
    <property type="entry name" value="Cytochrome P450"/>
    <property type="match status" value="1"/>
</dbReference>
<evidence type="ECO:0000256" key="1">
    <source>
        <dbReference type="ARBA" id="ARBA00001971"/>
    </source>
</evidence>
<evidence type="ECO:0000256" key="6">
    <source>
        <dbReference type="ARBA" id="ARBA00023004"/>
    </source>
</evidence>
<proteinExistence type="inferred from homology"/>
<evidence type="ECO:0000313" key="10">
    <source>
        <dbReference type="Proteomes" id="UP001600888"/>
    </source>
</evidence>
<dbReference type="InterPro" id="IPR036396">
    <property type="entry name" value="Cyt_P450_sf"/>
</dbReference>
<keyword evidence="5" id="KW-0560">Oxidoreductase</keyword>
<dbReference type="PRINTS" id="PR00463">
    <property type="entry name" value="EP450I"/>
</dbReference>
<dbReference type="CDD" id="cd11060">
    <property type="entry name" value="CYP57A1-like"/>
    <property type="match status" value="1"/>
</dbReference>
<dbReference type="InterPro" id="IPR001128">
    <property type="entry name" value="Cyt_P450"/>
</dbReference>
<gene>
    <name evidence="9" type="ORF">FJTKL_01556</name>
</gene>
<dbReference type="SUPFAM" id="SSF48264">
    <property type="entry name" value="Cytochrome P450"/>
    <property type="match status" value="1"/>
</dbReference>
<dbReference type="EMBL" id="JBAWTH010000126">
    <property type="protein sequence ID" value="KAL2275794.1"/>
    <property type="molecule type" value="Genomic_DNA"/>
</dbReference>
<evidence type="ECO:0000256" key="2">
    <source>
        <dbReference type="ARBA" id="ARBA00010617"/>
    </source>
</evidence>